<reference evidence="1 2" key="1">
    <citation type="journal article" date="2015" name="Genome Announc.">
        <title>Complete Genome Sequence of Mycoplasma flocculare Strain Ms42T (ATCC 27399T).</title>
        <authorList>
            <person name="Calcutt M.J."/>
            <person name="Foecking M.F."/>
            <person name="Heidari M.B."/>
            <person name="McIntosh M.A."/>
        </authorList>
    </citation>
    <scope>NUCLEOTIDE SEQUENCE [LARGE SCALE GENOMIC DNA]</scope>
    <source>
        <strain evidence="2">ATCC 27399</strain>
    </source>
</reference>
<accession>A0A0A8E7V9</accession>
<gene>
    <name evidence="1" type="ORF">MYF_00675</name>
</gene>
<dbReference type="EMBL" id="CP007585">
    <property type="protein sequence ID" value="AJC49692.1"/>
    <property type="molecule type" value="Genomic_DNA"/>
</dbReference>
<organism evidence="1 2">
    <name type="scientific">Mesomycoplasma flocculare ATCC 27399</name>
    <dbReference type="NCBI Taxonomy" id="743971"/>
    <lineage>
        <taxon>Bacteria</taxon>
        <taxon>Bacillati</taxon>
        <taxon>Mycoplasmatota</taxon>
        <taxon>Mycoplasmoidales</taxon>
        <taxon>Metamycoplasmataceae</taxon>
        <taxon>Mesomycoplasma</taxon>
    </lineage>
</organism>
<proteinExistence type="predicted"/>
<keyword evidence="2" id="KW-1185">Reference proteome</keyword>
<dbReference type="RefSeq" id="WP_002557601.1">
    <property type="nucleotide sequence ID" value="NZ_CP007585.1"/>
</dbReference>
<protein>
    <submittedName>
        <fullName evidence="1">Uncharacterized protein</fullName>
    </submittedName>
</protein>
<dbReference type="KEGG" id="mfq:MYF_00675"/>
<dbReference type="HOGENOM" id="CLU_993289_0_0_14"/>
<evidence type="ECO:0000313" key="2">
    <source>
        <dbReference type="Proteomes" id="UP000031129"/>
    </source>
</evidence>
<dbReference type="Proteomes" id="UP000031129">
    <property type="component" value="Chromosome"/>
</dbReference>
<dbReference type="AlphaFoldDB" id="A0A0A8E7V9"/>
<name>A0A0A8E7V9_MESFC</name>
<evidence type="ECO:0000313" key="1">
    <source>
        <dbReference type="EMBL" id="AJC49692.1"/>
    </source>
</evidence>
<sequence>MKFSVIKSKKFTVFSYSLMFTTLISPLLITSITPVQQKQIAHEIRIQKSELSNTEKLKNSVIQYIFENKQDNLSSIKSELSKLLKLYKIKDFSQSELEKAARNLILFTKKHFRNKEVLEEAWYHWFPMAFWYVAYGALDIFDFELKQIGSFFNLLPTFVEISKIISNTLAGKYDVAAVRSFTIMVKLLRSMYVYEKENIIEEAIDEAALNSVSNFVENSDPRSLLIKFLTDIANNYLFASLNKLVQELISGISEAISFAKVKAWANYIYYYNLYWGINNVN</sequence>